<protein>
    <submittedName>
        <fullName evidence="2">Uncharacterized protein</fullName>
    </submittedName>
</protein>
<feature type="compositionally biased region" description="Polar residues" evidence="1">
    <location>
        <begin position="89"/>
        <end position="99"/>
    </location>
</feature>
<dbReference type="EMBL" id="UINC01123999">
    <property type="protein sequence ID" value="SVD00852.1"/>
    <property type="molecule type" value="Genomic_DNA"/>
</dbReference>
<gene>
    <name evidence="2" type="ORF">METZ01_LOCUS353706</name>
</gene>
<dbReference type="AlphaFoldDB" id="A0A382RU82"/>
<evidence type="ECO:0000256" key="1">
    <source>
        <dbReference type="SAM" id="MobiDB-lite"/>
    </source>
</evidence>
<proteinExistence type="predicted"/>
<organism evidence="2">
    <name type="scientific">marine metagenome</name>
    <dbReference type="NCBI Taxonomy" id="408172"/>
    <lineage>
        <taxon>unclassified sequences</taxon>
        <taxon>metagenomes</taxon>
        <taxon>ecological metagenomes</taxon>
    </lineage>
</organism>
<evidence type="ECO:0000313" key="2">
    <source>
        <dbReference type="EMBL" id="SVD00852.1"/>
    </source>
</evidence>
<feature type="region of interest" description="Disordered" evidence="1">
    <location>
        <begin position="76"/>
        <end position="101"/>
    </location>
</feature>
<reference evidence="2" key="1">
    <citation type="submission" date="2018-05" db="EMBL/GenBank/DDBJ databases">
        <authorList>
            <person name="Lanie J.A."/>
            <person name="Ng W.-L."/>
            <person name="Kazmierczak K.M."/>
            <person name="Andrzejewski T.M."/>
            <person name="Davidsen T.M."/>
            <person name="Wayne K.J."/>
            <person name="Tettelin H."/>
            <person name="Glass J.I."/>
            <person name="Rusch D."/>
            <person name="Podicherti R."/>
            <person name="Tsui H.-C.T."/>
            <person name="Winkler M.E."/>
        </authorList>
    </citation>
    <scope>NUCLEOTIDE SEQUENCE</scope>
</reference>
<name>A0A382RU82_9ZZZZ</name>
<accession>A0A382RU82</accession>
<sequence>MLQKLHITLCAVIAGLFSVLFSPYTAVANTGKEPPCEDIRLLNQASQEWCRHEKGWGRDTKGRWVLLKGKKELKTPAGVVGNANDENQRTPSVDRTTPPQAAVSAARKKELNRLPSEGRTEKVPEQQIYWTEGKRIRQDYKGHLPKGRETPITPRCGFLGVDFPTRC</sequence>